<evidence type="ECO:0000256" key="1">
    <source>
        <dbReference type="SAM" id="MobiDB-lite"/>
    </source>
</evidence>
<accession>A0A8S5N668</accession>
<reference evidence="2" key="1">
    <citation type="journal article" date="2021" name="Proc. Natl. Acad. Sci. U.S.A.">
        <title>A Catalog of Tens of Thousands of Viruses from Human Metagenomes Reveals Hidden Associations with Chronic Diseases.</title>
        <authorList>
            <person name="Tisza M.J."/>
            <person name="Buck C.B."/>
        </authorList>
    </citation>
    <scope>NUCLEOTIDE SEQUENCE</scope>
    <source>
        <strain evidence="2">Ct8ME27</strain>
    </source>
</reference>
<sequence>MAIKAKFTVDNREIKKGLQEVDQQAKNTGNSIKSSMEQVNKGFDSAEKLGSKMGGTLKNLQEAFMGMLSPIGLITTGITALGALAVKVWDMMTVSAEEYAKKASNAVEKANKNLEETFKQKETDSGYLERLKELSQAENMSNAMKMEAAELISLLTKRYGDLGVSIDMATGKFFGLDEAQRIFLKSQQKMKVDAAQFNVNAQKMAVNSAVENALGIRNVNVSLTPFDFGDATKSINVIRANKWNLGGLEGKLAAANSMTQNATTTKNIEKWHKLAVEIEKLIFVQKELNFIVEYGERSEKAYAEALKKRSQQTISTTTYSNKQAAEQTKKSREQTQEKDYYTSLSNEGKLSYKESERIKELKKQKDLTNSIIENEENIKYLQEKQKEIESMTGKDIVYVDEEYLQISDEIAEINEFLAKKEVERQESLTKSYNIEKEIAALKKKSSDYYDSQKNYLNQEIDLAQMKLIGLNDEIEKYKLINDLKAKGITKDEKEIEAILKKQRQLGALNLQKDFKSQGEKMQVQAMKNAGFAKEAAQLEAIRNAEKVKGSKLTEDELDKIKQLMSLQMQMNDPTNKLNFSGLDTKTNELTSRGGFSSGAVITSKDTVNKQIRDFNQRQVQILNSIYNTLKTGGLI</sequence>
<evidence type="ECO:0000313" key="2">
    <source>
        <dbReference type="EMBL" id="DAD90245.1"/>
    </source>
</evidence>
<name>A0A8S5N668_9CAUD</name>
<protein>
    <submittedName>
        <fullName evidence="2">Uncharacterized protein</fullName>
    </submittedName>
</protein>
<feature type="compositionally biased region" description="Basic and acidic residues" evidence="1">
    <location>
        <begin position="327"/>
        <end position="340"/>
    </location>
</feature>
<feature type="compositionally biased region" description="Polar residues" evidence="1">
    <location>
        <begin position="313"/>
        <end position="326"/>
    </location>
</feature>
<proteinExistence type="predicted"/>
<organism evidence="2">
    <name type="scientific">Myoviridae sp. ct8ME27</name>
    <dbReference type="NCBI Taxonomy" id="2826622"/>
    <lineage>
        <taxon>Viruses</taxon>
        <taxon>Duplodnaviria</taxon>
        <taxon>Heunggongvirae</taxon>
        <taxon>Uroviricota</taxon>
        <taxon>Caudoviricetes</taxon>
    </lineage>
</organism>
<feature type="region of interest" description="Disordered" evidence="1">
    <location>
        <begin position="313"/>
        <end position="340"/>
    </location>
</feature>
<dbReference type="EMBL" id="BK015080">
    <property type="protein sequence ID" value="DAD90245.1"/>
    <property type="molecule type" value="Genomic_DNA"/>
</dbReference>